<proteinExistence type="predicted"/>
<evidence type="ECO:0000256" key="6">
    <source>
        <dbReference type="ARBA" id="ARBA00023004"/>
    </source>
</evidence>
<reference evidence="10" key="1">
    <citation type="submission" date="2017-01" db="EMBL/GenBank/DDBJ databases">
        <authorList>
            <person name="Wang Y."/>
            <person name="White M."/>
            <person name="Kvist S."/>
            <person name="Moncalvo J.-M."/>
        </authorList>
    </citation>
    <scope>NUCLEOTIDE SEQUENCE [LARGE SCALE GENOMIC DNA]</scope>
    <source>
        <strain evidence="10">COL-18-3</strain>
    </source>
</reference>
<dbReference type="Proteomes" id="UP000188320">
    <property type="component" value="Unassembled WGS sequence"/>
</dbReference>
<keyword evidence="10" id="KW-1185">Reference proteome</keyword>
<keyword evidence="5" id="KW-0479">Metal-binding</keyword>
<dbReference type="AlphaFoldDB" id="A0A1R1PVH9"/>
<dbReference type="PANTHER" id="PTHR10537">
    <property type="entry name" value="DNA PRIMASE LARGE SUBUNIT"/>
    <property type="match status" value="1"/>
</dbReference>
<dbReference type="PANTHER" id="PTHR10537:SF3">
    <property type="entry name" value="DNA PRIMASE LARGE SUBUNIT"/>
    <property type="match status" value="1"/>
</dbReference>
<sequence>MSGQYQIGKGDEYGGGSGGGQEIGVEDIEDVSKHFPPCMRYIKMQLDEHSHLRHFARLQYGLFLKGIGLKLPEALAYWKQKFGRKVTADKFDKEYAYNIRHSYGVEADQWETGIATAVRSKRLRKKSSRCIYQPLAPATTRFCGWPRQTIIRSRVLGSLRPRHTLNLRALPIQTSISILVAETVLVQIDALHCH</sequence>
<protein>
    <submittedName>
        <fullName evidence="9">Putative DNA primase large subunit</fullName>
    </submittedName>
</protein>
<name>A0A1R1PVH9_ZANCU</name>
<keyword evidence="6" id="KW-0408">Iron</keyword>
<keyword evidence="3" id="KW-0639">Primosome</keyword>
<dbReference type="GO" id="GO:0046872">
    <property type="term" value="F:metal ion binding"/>
    <property type="evidence" value="ECO:0007669"/>
    <property type="project" value="UniProtKB-KW"/>
</dbReference>
<evidence type="ECO:0000313" key="9">
    <source>
        <dbReference type="EMBL" id="OMH84944.1"/>
    </source>
</evidence>
<dbReference type="GO" id="GO:0006270">
    <property type="term" value="P:DNA replication initiation"/>
    <property type="evidence" value="ECO:0007669"/>
    <property type="project" value="TreeGrafter"/>
</dbReference>
<dbReference type="Pfam" id="PF04104">
    <property type="entry name" value="DNA_primase_lrg"/>
    <property type="match status" value="1"/>
</dbReference>
<evidence type="ECO:0000256" key="4">
    <source>
        <dbReference type="ARBA" id="ARBA00022705"/>
    </source>
</evidence>
<keyword evidence="4" id="KW-0235">DNA replication</keyword>
<accession>A0A1R1PVH9</accession>
<keyword evidence="7" id="KW-0411">Iron-sulfur</keyword>
<comment type="caution">
    <text evidence="9">The sequence shown here is derived from an EMBL/GenBank/DDBJ whole genome shotgun (WGS) entry which is preliminary data.</text>
</comment>
<evidence type="ECO:0000256" key="7">
    <source>
        <dbReference type="ARBA" id="ARBA00023014"/>
    </source>
</evidence>
<dbReference type="GO" id="GO:0005658">
    <property type="term" value="C:alpha DNA polymerase:primase complex"/>
    <property type="evidence" value="ECO:0007669"/>
    <property type="project" value="TreeGrafter"/>
</dbReference>
<evidence type="ECO:0000256" key="1">
    <source>
        <dbReference type="ARBA" id="ARBA00001966"/>
    </source>
</evidence>
<organism evidence="9 10">
    <name type="scientific">Zancudomyces culisetae</name>
    <name type="common">Gut fungus</name>
    <name type="synonym">Smittium culisetae</name>
    <dbReference type="NCBI Taxonomy" id="1213189"/>
    <lineage>
        <taxon>Eukaryota</taxon>
        <taxon>Fungi</taxon>
        <taxon>Fungi incertae sedis</taxon>
        <taxon>Zoopagomycota</taxon>
        <taxon>Kickxellomycotina</taxon>
        <taxon>Harpellomycetes</taxon>
        <taxon>Harpellales</taxon>
        <taxon>Legeriomycetaceae</taxon>
        <taxon>Zancudomyces</taxon>
    </lineage>
</organism>
<evidence type="ECO:0000259" key="8">
    <source>
        <dbReference type="Pfam" id="PF04104"/>
    </source>
</evidence>
<evidence type="ECO:0000313" key="10">
    <source>
        <dbReference type="Proteomes" id="UP000188320"/>
    </source>
</evidence>
<evidence type="ECO:0000256" key="2">
    <source>
        <dbReference type="ARBA" id="ARBA00022485"/>
    </source>
</evidence>
<comment type="cofactor">
    <cofactor evidence="1">
        <name>[4Fe-4S] cluster</name>
        <dbReference type="ChEBI" id="CHEBI:49883"/>
    </cofactor>
</comment>
<feature type="domain" description="DNA primase large subunit C-terminal" evidence="8">
    <location>
        <begin position="32"/>
        <end position="111"/>
    </location>
</feature>
<dbReference type="InterPro" id="IPR058560">
    <property type="entry name" value="DNA_primase_C"/>
</dbReference>
<gene>
    <name evidence="9" type="ORF">AX774_g1518</name>
</gene>
<dbReference type="EMBL" id="LSSK01000128">
    <property type="protein sequence ID" value="OMH84944.1"/>
    <property type="molecule type" value="Genomic_DNA"/>
</dbReference>
<keyword evidence="2" id="KW-0004">4Fe-4S</keyword>
<evidence type="ECO:0000256" key="3">
    <source>
        <dbReference type="ARBA" id="ARBA00022515"/>
    </source>
</evidence>
<dbReference type="OrthoDB" id="421393at2759"/>
<dbReference type="InterPro" id="IPR007238">
    <property type="entry name" value="DNA_primase_lsu_euk/arc"/>
</dbReference>
<dbReference type="GO" id="GO:0006269">
    <property type="term" value="P:DNA replication, synthesis of primer"/>
    <property type="evidence" value="ECO:0007669"/>
    <property type="project" value="UniProtKB-KW"/>
</dbReference>
<dbReference type="GO" id="GO:0051539">
    <property type="term" value="F:4 iron, 4 sulfur cluster binding"/>
    <property type="evidence" value="ECO:0007669"/>
    <property type="project" value="UniProtKB-KW"/>
</dbReference>
<evidence type="ECO:0000256" key="5">
    <source>
        <dbReference type="ARBA" id="ARBA00022723"/>
    </source>
</evidence>